<dbReference type="EMBL" id="CP043494">
    <property type="protein sequence ID" value="WNG50576.1"/>
    <property type="molecule type" value="Genomic_DNA"/>
</dbReference>
<evidence type="ECO:0000256" key="2">
    <source>
        <dbReference type="PROSITE-ProRule" id="PRU00335"/>
    </source>
</evidence>
<dbReference type="SUPFAM" id="SSF46689">
    <property type="entry name" value="Homeodomain-like"/>
    <property type="match status" value="1"/>
</dbReference>
<feature type="region of interest" description="Disordered" evidence="3">
    <location>
        <begin position="1"/>
        <end position="34"/>
    </location>
</feature>
<accession>A0ABY9X5A8</accession>
<feature type="DNA-binding region" description="H-T-H motif" evidence="2">
    <location>
        <begin position="59"/>
        <end position="78"/>
    </location>
</feature>
<dbReference type="PANTHER" id="PTHR30055:SF226">
    <property type="entry name" value="HTH-TYPE TRANSCRIPTIONAL REGULATOR PKSA"/>
    <property type="match status" value="1"/>
</dbReference>
<evidence type="ECO:0000256" key="3">
    <source>
        <dbReference type="SAM" id="MobiDB-lite"/>
    </source>
</evidence>
<feature type="domain" description="HTH tetR-type" evidence="4">
    <location>
        <begin position="36"/>
        <end position="96"/>
    </location>
</feature>
<dbReference type="Proteomes" id="UP001611383">
    <property type="component" value="Chromosome"/>
</dbReference>
<dbReference type="InterPro" id="IPR009057">
    <property type="entry name" value="Homeodomain-like_sf"/>
</dbReference>
<evidence type="ECO:0000256" key="1">
    <source>
        <dbReference type="ARBA" id="ARBA00023125"/>
    </source>
</evidence>
<evidence type="ECO:0000313" key="5">
    <source>
        <dbReference type="EMBL" id="WNG50576.1"/>
    </source>
</evidence>
<dbReference type="InterPro" id="IPR001647">
    <property type="entry name" value="HTH_TetR"/>
</dbReference>
<evidence type="ECO:0000313" key="6">
    <source>
        <dbReference type="Proteomes" id="UP001611383"/>
    </source>
</evidence>
<dbReference type="Pfam" id="PF00440">
    <property type="entry name" value="TetR_N"/>
    <property type="match status" value="1"/>
</dbReference>
<proteinExistence type="predicted"/>
<dbReference type="InterPro" id="IPR050109">
    <property type="entry name" value="HTH-type_TetR-like_transc_reg"/>
</dbReference>
<name>A0ABY9X5A8_9BACT</name>
<keyword evidence="6" id="KW-1185">Reference proteome</keyword>
<reference evidence="5 6" key="1">
    <citation type="submission" date="2019-08" db="EMBL/GenBank/DDBJ databases">
        <title>Archangium and Cystobacter genomes.</title>
        <authorList>
            <person name="Chen I.-C.K."/>
            <person name="Wielgoss S."/>
        </authorList>
    </citation>
    <scope>NUCLEOTIDE SEQUENCE [LARGE SCALE GENOMIC DNA]</scope>
    <source>
        <strain evidence="5 6">Cbm 6</strain>
    </source>
</reference>
<dbReference type="PROSITE" id="PS01081">
    <property type="entry name" value="HTH_TETR_1"/>
    <property type="match status" value="1"/>
</dbReference>
<organism evidence="5 6">
    <name type="scientific">Archangium minus</name>
    <dbReference type="NCBI Taxonomy" id="83450"/>
    <lineage>
        <taxon>Bacteria</taxon>
        <taxon>Pseudomonadati</taxon>
        <taxon>Myxococcota</taxon>
        <taxon>Myxococcia</taxon>
        <taxon>Myxococcales</taxon>
        <taxon>Cystobacterineae</taxon>
        <taxon>Archangiaceae</taxon>
        <taxon>Archangium</taxon>
    </lineage>
</organism>
<dbReference type="InterPro" id="IPR023772">
    <property type="entry name" value="DNA-bd_HTH_TetR-type_CS"/>
</dbReference>
<dbReference type="Gene3D" id="1.10.357.10">
    <property type="entry name" value="Tetracycline Repressor, domain 2"/>
    <property type="match status" value="1"/>
</dbReference>
<protein>
    <submittedName>
        <fullName evidence="5">TetR/AcrR family transcriptional regulator</fullName>
    </submittedName>
</protein>
<keyword evidence="1 2" id="KW-0238">DNA-binding</keyword>
<gene>
    <name evidence="5" type="ORF">F0U60_45470</name>
</gene>
<dbReference type="PANTHER" id="PTHR30055">
    <property type="entry name" value="HTH-TYPE TRANSCRIPTIONAL REGULATOR RUTR"/>
    <property type="match status" value="1"/>
</dbReference>
<dbReference type="RefSeq" id="WP_395809821.1">
    <property type="nucleotide sequence ID" value="NZ_CP043494.1"/>
</dbReference>
<sequence length="249" mass="26810">MATRKPPPSRQAVESPPAPTPRRPGPQGGVRDTNRRERVNALADAALELFLERGLDGVTIDDITQAAGVAKGTFYRYFEDKAALVDFLLEPVRRELLQGLVACGEALEAARDVEAMFEAYRAVAAIIAGAIVQHPGVVRLYLQECRGPAVGARVKLVEVARLISRHAVDITRKAHTHGLLRPIRPAVSGLAVVGAVERLLLAVLSEEEDIGNPLELPNALTTLILDGLRLPHSGPPPARRKLDGKPGRP</sequence>
<dbReference type="PRINTS" id="PR00455">
    <property type="entry name" value="HTHTETR"/>
</dbReference>
<dbReference type="PROSITE" id="PS50977">
    <property type="entry name" value="HTH_TETR_2"/>
    <property type="match status" value="1"/>
</dbReference>
<evidence type="ECO:0000259" key="4">
    <source>
        <dbReference type="PROSITE" id="PS50977"/>
    </source>
</evidence>